<name>A0ABQ3R595_STRRR</name>
<dbReference type="Pfam" id="PF05141">
    <property type="entry name" value="DIT1_PvcA"/>
    <property type="match status" value="1"/>
</dbReference>
<sequence length="517" mass="57437">MPGTTAGDTVADESVAALIGAQRALSEQDLHEEQRKSRISDGHRLIRSVRRQPFALYSQSEFATKAVAMDADYWLDSVVPTVRAAVSRSAAAKVDAALARARKRHGEYGTTRPGAPEVIAEALFDGKWFRTKKDHLTRAGLRDRIRAVIARGEPVQLVFPVFSRKPYSPVKNRGTSPDTAELHSLARCAALAHVIDALSPTGCRFTILADGRKYNRACRTPDPVVEEYQTTLRDWIAELDASDVLRVTDYERWLRDGLPGRLLQARAQHYAAWEKRLLTDYGALFDATDPQTSLGGRTGHDEVADQLLHTFWSIATSTNYEAFAAVREEHRGWTDEARRAYAYYVASLPRKLSRHGRRPDMGLGAGAGDDVTALHRTLRDEAWQAACRYVAISLTDRDLNLIRELAPDAVKLTIHGKPAELHLVTATSKDANMTAQHSTGGYVVRGGQTKATFGYLVDREARGEVPVLIKGTPRHTDDARYRSLARIEAAGQPIAYVDDAEPVLRRTLHRMLERTEV</sequence>
<dbReference type="InterPro" id="IPR007817">
    <property type="entry name" value="Isocyanide_synthase_DIT1"/>
</dbReference>
<evidence type="ECO:0000313" key="1">
    <source>
        <dbReference type="EMBL" id="GHI51031.1"/>
    </source>
</evidence>
<dbReference type="Proteomes" id="UP000646738">
    <property type="component" value="Unassembled WGS sequence"/>
</dbReference>
<protein>
    <recommendedName>
        <fullName evidence="3">Pyoverdine/dityrosine biosynthesis protein</fullName>
    </recommendedName>
</protein>
<evidence type="ECO:0000313" key="2">
    <source>
        <dbReference type="Proteomes" id="UP000646738"/>
    </source>
</evidence>
<proteinExistence type="predicted"/>
<comment type="caution">
    <text evidence="1">The sequence shown here is derived from an EMBL/GenBank/DDBJ whole genome shotgun (WGS) entry which is preliminary data.</text>
</comment>
<keyword evidence="2" id="KW-1185">Reference proteome</keyword>
<dbReference type="PANTHER" id="PTHR37285:SF5">
    <property type="entry name" value="SPORE WALL MATURATION PROTEIN DIT1"/>
    <property type="match status" value="1"/>
</dbReference>
<accession>A0ABQ3R595</accession>
<reference evidence="2" key="1">
    <citation type="submission" date="2023-07" db="EMBL/GenBank/DDBJ databases">
        <title>Whole genome shotgun sequence of Streptomyces achromogenes subsp. rubradiris NBRC 14000.</title>
        <authorList>
            <person name="Komaki H."/>
            <person name="Tamura T."/>
        </authorList>
    </citation>
    <scope>NUCLEOTIDE SEQUENCE [LARGE SCALE GENOMIC DNA]</scope>
    <source>
        <strain evidence="2">NBRC 14000</strain>
    </source>
</reference>
<dbReference type="PANTHER" id="PTHR37285">
    <property type="entry name" value="SPORE WALL MATURATION PROTEIN DIT1"/>
    <property type="match status" value="1"/>
</dbReference>
<dbReference type="EMBL" id="BNEA01000001">
    <property type="protein sequence ID" value="GHI51031.1"/>
    <property type="molecule type" value="Genomic_DNA"/>
</dbReference>
<gene>
    <name evidence="1" type="ORF">Srubr_08770</name>
</gene>
<evidence type="ECO:0008006" key="3">
    <source>
        <dbReference type="Google" id="ProtNLM"/>
    </source>
</evidence>
<dbReference type="RefSeq" id="WP_189998603.1">
    <property type="nucleotide sequence ID" value="NZ_BNCB01000022.1"/>
</dbReference>
<organism evidence="1 2">
    <name type="scientific">Streptomyces rubradiris</name>
    <name type="common">Streptomyces achromogenes subsp. rubradiris</name>
    <dbReference type="NCBI Taxonomy" id="285531"/>
    <lineage>
        <taxon>Bacteria</taxon>
        <taxon>Bacillati</taxon>
        <taxon>Actinomycetota</taxon>
        <taxon>Actinomycetes</taxon>
        <taxon>Kitasatosporales</taxon>
        <taxon>Streptomycetaceae</taxon>
        <taxon>Streptomyces</taxon>
    </lineage>
</organism>